<dbReference type="InterPro" id="IPR049326">
    <property type="entry name" value="Rhodopsin_dom_fungi"/>
</dbReference>
<proteinExistence type="predicted"/>
<keyword evidence="2" id="KW-0472">Membrane</keyword>
<feature type="transmembrane region" description="Helical" evidence="2">
    <location>
        <begin position="98"/>
        <end position="120"/>
    </location>
</feature>
<dbReference type="OrthoDB" id="3897607at2759"/>
<dbReference type="Pfam" id="PF20684">
    <property type="entry name" value="Fung_rhodopsin"/>
    <property type="match status" value="1"/>
</dbReference>
<feature type="region of interest" description="Disordered" evidence="1">
    <location>
        <begin position="359"/>
        <end position="390"/>
    </location>
</feature>
<dbReference type="PANTHER" id="PTHR38794:SF1">
    <property type="entry name" value="INTEGRAL MEMBRANE PROTEIN"/>
    <property type="match status" value="1"/>
</dbReference>
<reference evidence="4" key="1">
    <citation type="journal article" date="2020" name="Stud. Mycol.">
        <title>101 Dothideomycetes genomes: a test case for predicting lifestyles and emergence of pathogens.</title>
        <authorList>
            <person name="Haridas S."/>
            <person name="Albert R."/>
            <person name="Binder M."/>
            <person name="Bloem J."/>
            <person name="Labutti K."/>
            <person name="Salamov A."/>
            <person name="Andreopoulos B."/>
            <person name="Baker S."/>
            <person name="Barry K."/>
            <person name="Bills G."/>
            <person name="Bluhm B."/>
            <person name="Cannon C."/>
            <person name="Castanera R."/>
            <person name="Culley D."/>
            <person name="Daum C."/>
            <person name="Ezra D."/>
            <person name="Gonzalez J."/>
            <person name="Henrissat B."/>
            <person name="Kuo A."/>
            <person name="Liang C."/>
            <person name="Lipzen A."/>
            <person name="Lutzoni F."/>
            <person name="Magnuson J."/>
            <person name="Mondo S."/>
            <person name="Nolan M."/>
            <person name="Ohm R."/>
            <person name="Pangilinan J."/>
            <person name="Park H.-J."/>
            <person name="Ramirez L."/>
            <person name="Alfaro M."/>
            <person name="Sun H."/>
            <person name="Tritt A."/>
            <person name="Yoshinaga Y."/>
            <person name="Zwiers L.-H."/>
            <person name="Turgeon B."/>
            <person name="Goodwin S."/>
            <person name="Spatafora J."/>
            <person name="Crous P."/>
            <person name="Grigoriev I."/>
        </authorList>
    </citation>
    <scope>NUCLEOTIDE SEQUENCE</scope>
    <source>
        <strain evidence="4">CBS 627.86</strain>
    </source>
</reference>
<evidence type="ECO:0000256" key="2">
    <source>
        <dbReference type="SAM" id="Phobius"/>
    </source>
</evidence>
<evidence type="ECO:0000256" key="1">
    <source>
        <dbReference type="SAM" id="MobiDB-lite"/>
    </source>
</evidence>
<dbReference type="EMBL" id="ML977332">
    <property type="protein sequence ID" value="KAF2112038.1"/>
    <property type="molecule type" value="Genomic_DNA"/>
</dbReference>
<accession>A0A6A5Z0W3</accession>
<keyword evidence="2" id="KW-0812">Transmembrane</keyword>
<keyword evidence="5" id="KW-1185">Reference proteome</keyword>
<dbReference type="PANTHER" id="PTHR38794">
    <property type="entry name" value="INTEGRAL MEMBRANE PROTEIN"/>
    <property type="match status" value="1"/>
</dbReference>
<evidence type="ECO:0000313" key="4">
    <source>
        <dbReference type="EMBL" id="KAF2112038.1"/>
    </source>
</evidence>
<sequence length="404" mass="43552">MASEEGPRHAAITADDRGALLAMTTWFLGCTLVLCVATRLIVRFTTNHLPGIDDVLVVAAAVLAIGSTVAISLAVESGLGRRYFLLKTENIVSIQKEMYAATILYILTVGVSKISITAFLGRLSGTATHKTIIIILGIVILCWTIAITFGVAFACALPHPWETFTGKCISTMPFWIGSTTVDVLTDIIMIVLPIQMVWNLQMELGRKATVVFIFALRLVLIVVSILRVVYLNRFVGNDPTFDSLPYGIVTQCHSALSVIVACTPGMKPFLDHAQSGMLSASLGKHGQGTTFGQDSFNMQAFSKNSAQNSNGSRRRTKTGVALGSQSDTNSMAIEQADSSIGSVYVQDSYGRIIKQRLADIASASSPRPSRASSRSPPRPPPPPDELRPDLSIFTAHVRRKVIGL</sequence>
<organism evidence="4 5">
    <name type="scientific">Lophiotrema nucula</name>
    <dbReference type="NCBI Taxonomy" id="690887"/>
    <lineage>
        <taxon>Eukaryota</taxon>
        <taxon>Fungi</taxon>
        <taxon>Dikarya</taxon>
        <taxon>Ascomycota</taxon>
        <taxon>Pezizomycotina</taxon>
        <taxon>Dothideomycetes</taxon>
        <taxon>Pleosporomycetidae</taxon>
        <taxon>Pleosporales</taxon>
        <taxon>Lophiotremataceae</taxon>
        <taxon>Lophiotrema</taxon>
    </lineage>
</organism>
<feature type="transmembrane region" description="Helical" evidence="2">
    <location>
        <begin position="132"/>
        <end position="154"/>
    </location>
</feature>
<gene>
    <name evidence="4" type="ORF">BDV96DRAFT_665054</name>
</gene>
<name>A0A6A5Z0W3_9PLEO</name>
<feature type="domain" description="Rhodopsin" evidence="3">
    <location>
        <begin position="39"/>
        <end position="271"/>
    </location>
</feature>
<feature type="transmembrane region" description="Helical" evidence="2">
    <location>
        <begin position="54"/>
        <end position="75"/>
    </location>
</feature>
<feature type="transmembrane region" description="Helical" evidence="2">
    <location>
        <begin position="20"/>
        <end position="42"/>
    </location>
</feature>
<evidence type="ECO:0000313" key="5">
    <source>
        <dbReference type="Proteomes" id="UP000799770"/>
    </source>
</evidence>
<feature type="transmembrane region" description="Helical" evidence="2">
    <location>
        <begin position="210"/>
        <end position="230"/>
    </location>
</feature>
<feature type="transmembrane region" description="Helical" evidence="2">
    <location>
        <begin position="174"/>
        <end position="198"/>
    </location>
</feature>
<feature type="compositionally biased region" description="Low complexity" evidence="1">
    <location>
        <begin position="361"/>
        <end position="375"/>
    </location>
</feature>
<evidence type="ECO:0000259" key="3">
    <source>
        <dbReference type="Pfam" id="PF20684"/>
    </source>
</evidence>
<keyword evidence="2" id="KW-1133">Transmembrane helix</keyword>
<dbReference type="AlphaFoldDB" id="A0A6A5Z0W3"/>
<feature type="region of interest" description="Disordered" evidence="1">
    <location>
        <begin position="303"/>
        <end position="326"/>
    </location>
</feature>
<protein>
    <recommendedName>
        <fullName evidence="3">Rhodopsin domain-containing protein</fullName>
    </recommendedName>
</protein>
<dbReference type="Proteomes" id="UP000799770">
    <property type="component" value="Unassembled WGS sequence"/>
</dbReference>